<evidence type="ECO:0000313" key="3">
    <source>
        <dbReference type="Proteomes" id="UP000488299"/>
    </source>
</evidence>
<organism evidence="2 3">
    <name type="scientific">Rudanella paleaurantiibacter</name>
    <dbReference type="NCBI Taxonomy" id="2614655"/>
    <lineage>
        <taxon>Bacteria</taxon>
        <taxon>Pseudomonadati</taxon>
        <taxon>Bacteroidota</taxon>
        <taxon>Cytophagia</taxon>
        <taxon>Cytophagales</taxon>
        <taxon>Cytophagaceae</taxon>
        <taxon>Rudanella</taxon>
    </lineage>
</organism>
<comment type="caution">
    <text evidence="2">The sequence shown here is derived from an EMBL/GenBank/DDBJ whole genome shotgun (WGS) entry which is preliminary data.</text>
</comment>
<dbReference type="Proteomes" id="UP000488299">
    <property type="component" value="Unassembled WGS sequence"/>
</dbReference>
<protein>
    <submittedName>
        <fullName evidence="2">CHRD domain-containing protein</fullName>
    </submittedName>
</protein>
<reference evidence="2 3" key="1">
    <citation type="submission" date="2019-10" db="EMBL/GenBank/DDBJ databases">
        <title>Rudanella paleaurantiibacter sp. nov., isolated from sludge.</title>
        <authorList>
            <person name="Xu S.Q."/>
        </authorList>
    </citation>
    <scope>NUCLEOTIDE SEQUENCE [LARGE SCALE GENOMIC DNA]</scope>
    <source>
        <strain evidence="2 3">HX-22-17</strain>
    </source>
</reference>
<dbReference type="Pfam" id="PF07452">
    <property type="entry name" value="CHRD"/>
    <property type="match status" value="1"/>
</dbReference>
<evidence type="ECO:0000259" key="1">
    <source>
        <dbReference type="PROSITE" id="PS50933"/>
    </source>
</evidence>
<proteinExistence type="predicted"/>
<evidence type="ECO:0000313" key="2">
    <source>
        <dbReference type="EMBL" id="KAB7732846.1"/>
    </source>
</evidence>
<name>A0A7J5U4Z9_9BACT</name>
<feature type="domain" description="CHRD" evidence="1">
    <location>
        <begin position="34"/>
        <end position="154"/>
    </location>
</feature>
<sequence>MKSMQALAFGSLLGLAVLGFSCKDDDDTATPVNNVDTFGATLNGAQEVPAVSTTATGNYTGRFDKNSKVLSYTVTYQGLTPTMGHIHSVTAATAEGNNGPVSIPFGNVLTSPITGQTTLTQTQQDEMYANRTYANLHTTRAPGGEIRGNIRKTN</sequence>
<dbReference type="AlphaFoldDB" id="A0A7J5U4Z9"/>
<dbReference type="PROSITE" id="PS51257">
    <property type="entry name" value="PROKAR_LIPOPROTEIN"/>
    <property type="match status" value="1"/>
</dbReference>
<dbReference type="EMBL" id="WELI01000001">
    <property type="protein sequence ID" value="KAB7732846.1"/>
    <property type="molecule type" value="Genomic_DNA"/>
</dbReference>
<dbReference type="InterPro" id="IPR010895">
    <property type="entry name" value="CHRD"/>
</dbReference>
<dbReference type="PROSITE" id="PS50933">
    <property type="entry name" value="CHRD"/>
    <property type="match status" value="1"/>
</dbReference>
<dbReference type="SMART" id="SM00754">
    <property type="entry name" value="CHRD"/>
    <property type="match status" value="1"/>
</dbReference>
<gene>
    <name evidence="2" type="ORF">F5984_02545</name>
</gene>
<dbReference type="RefSeq" id="WP_152122510.1">
    <property type="nucleotide sequence ID" value="NZ_WELI01000001.1"/>
</dbReference>
<keyword evidence="3" id="KW-1185">Reference proteome</keyword>
<accession>A0A7J5U4Z9</accession>